<dbReference type="UniPathway" id="UPA00138"/>
<dbReference type="InterPro" id="IPR013785">
    <property type="entry name" value="Aldolase_TIM"/>
</dbReference>
<gene>
    <name evidence="4" type="ORF">A3G53_00685</name>
</gene>
<dbReference type="GO" id="GO:0004807">
    <property type="term" value="F:triose-phosphate isomerase activity"/>
    <property type="evidence" value="ECO:0007669"/>
    <property type="project" value="UniProtKB-UniRule"/>
</dbReference>
<evidence type="ECO:0000256" key="2">
    <source>
        <dbReference type="ARBA" id="ARBA00023235"/>
    </source>
</evidence>
<protein>
    <recommendedName>
        <fullName evidence="3">Triosephosphate isomerase</fullName>
        <ecNumber evidence="3">5.3.1.1</ecNumber>
    </recommendedName>
</protein>
<dbReference type="PROSITE" id="PS51440">
    <property type="entry name" value="TIM_2"/>
    <property type="match status" value="1"/>
</dbReference>
<dbReference type="PANTHER" id="PTHR21139">
    <property type="entry name" value="TRIOSEPHOSPHATE ISOMERASE"/>
    <property type="match status" value="1"/>
</dbReference>
<dbReference type="Proteomes" id="UP000178645">
    <property type="component" value="Unassembled WGS sequence"/>
</dbReference>
<organism evidence="4 5">
    <name type="scientific">Candidatus Nomurabacteria bacterium RIFCSPLOWO2_12_FULL_44_11</name>
    <dbReference type="NCBI Taxonomy" id="1801796"/>
    <lineage>
        <taxon>Bacteria</taxon>
        <taxon>Candidatus Nomuraibacteriota</taxon>
    </lineage>
</organism>
<evidence type="ECO:0000313" key="5">
    <source>
        <dbReference type="Proteomes" id="UP000178645"/>
    </source>
</evidence>
<evidence type="ECO:0000256" key="1">
    <source>
        <dbReference type="ARBA" id="ARBA00007422"/>
    </source>
</evidence>
<keyword evidence="3" id="KW-0963">Cytoplasm</keyword>
<comment type="catalytic activity">
    <reaction evidence="3">
        <text>D-glyceraldehyde 3-phosphate = dihydroxyacetone phosphate</text>
        <dbReference type="Rhea" id="RHEA:18585"/>
        <dbReference type="ChEBI" id="CHEBI:57642"/>
        <dbReference type="ChEBI" id="CHEBI:59776"/>
        <dbReference type="EC" id="5.3.1.1"/>
    </reaction>
</comment>
<dbReference type="CDD" id="cd00311">
    <property type="entry name" value="TIM"/>
    <property type="match status" value="1"/>
</dbReference>
<evidence type="ECO:0000313" key="4">
    <source>
        <dbReference type="EMBL" id="OGJ01315.1"/>
    </source>
</evidence>
<dbReference type="GO" id="GO:0006096">
    <property type="term" value="P:glycolytic process"/>
    <property type="evidence" value="ECO:0007669"/>
    <property type="project" value="UniProtKB-UniRule"/>
</dbReference>
<comment type="caution">
    <text evidence="4">The sequence shown here is derived from an EMBL/GenBank/DDBJ whole genome shotgun (WGS) entry which is preliminary data.</text>
</comment>
<dbReference type="Pfam" id="PF00121">
    <property type="entry name" value="TIM"/>
    <property type="match status" value="1"/>
</dbReference>
<dbReference type="GO" id="GO:0006094">
    <property type="term" value="P:gluconeogenesis"/>
    <property type="evidence" value="ECO:0007669"/>
    <property type="project" value="UniProtKB-UniPathway"/>
</dbReference>
<keyword evidence="2 3" id="KW-0413">Isomerase</keyword>
<dbReference type="UniPathway" id="UPA00109">
    <property type="reaction ID" value="UER00189"/>
</dbReference>
<dbReference type="Gene3D" id="3.20.20.70">
    <property type="entry name" value="Aldolase class I"/>
    <property type="match status" value="1"/>
</dbReference>
<keyword evidence="3" id="KW-0324">Glycolysis</keyword>
<dbReference type="GO" id="GO:0019563">
    <property type="term" value="P:glycerol catabolic process"/>
    <property type="evidence" value="ECO:0007669"/>
    <property type="project" value="TreeGrafter"/>
</dbReference>
<comment type="pathway">
    <text evidence="3">Carbohydrate degradation; glycolysis; D-glyceraldehyde 3-phosphate from glycerone phosphate: step 1/1.</text>
</comment>
<evidence type="ECO:0000256" key="3">
    <source>
        <dbReference type="RuleBase" id="RU363013"/>
    </source>
</evidence>
<dbReference type="NCBIfam" id="TIGR00419">
    <property type="entry name" value="tim"/>
    <property type="match status" value="1"/>
</dbReference>
<proteinExistence type="inferred from homology"/>
<comment type="subcellular location">
    <subcellularLocation>
        <location evidence="3">Cytoplasm</location>
    </subcellularLocation>
</comment>
<reference evidence="4 5" key="1">
    <citation type="journal article" date="2016" name="Nat. Commun.">
        <title>Thousands of microbial genomes shed light on interconnected biogeochemical processes in an aquifer system.</title>
        <authorList>
            <person name="Anantharaman K."/>
            <person name="Brown C.T."/>
            <person name="Hug L.A."/>
            <person name="Sharon I."/>
            <person name="Castelle C.J."/>
            <person name="Probst A.J."/>
            <person name="Thomas B.C."/>
            <person name="Singh A."/>
            <person name="Wilkins M.J."/>
            <person name="Karaoz U."/>
            <person name="Brodie E.L."/>
            <person name="Williams K.H."/>
            <person name="Hubbard S.S."/>
            <person name="Banfield J.F."/>
        </authorList>
    </citation>
    <scope>NUCLEOTIDE SEQUENCE [LARGE SCALE GENOMIC DNA]</scope>
</reference>
<keyword evidence="3" id="KW-0312">Gluconeogenesis</keyword>
<dbReference type="InterPro" id="IPR000652">
    <property type="entry name" value="Triosephosphate_isomerase"/>
</dbReference>
<dbReference type="AlphaFoldDB" id="A0A1F6Y4R1"/>
<dbReference type="GO" id="GO:0005829">
    <property type="term" value="C:cytosol"/>
    <property type="evidence" value="ECO:0007669"/>
    <property type="project" value="TreeGrafter"/>
</dbReference>
<dbReference type="EC" id="5.3.1.1" evidence="3"/>
<comment type="similarity">
    <text evidence="1 3">Belongs to the triosephosphate isomerase family.</text>
</comment>
<dbReference type="InterPro" id="IPR035990">
    <property type="entry name" value="TIM_sf"/>
</dbReference>
<dbReference type="SUPFAM" id="SSF51351">
    <property type="entry name" value="Triosephosphate isomerase (TIM)"/>
    <property type="match status" value="1"/>
</dbReference>
<dbReference type="PANTHER" id="PTHR21139:SF42">
    <property type="entry name" value="TRIOSEPHOSPHATE ISOMERASE"/>
    <property type="match status" value="1"/>
</dbReference>
<dbReference type="GO" id="GO:0046166">
    <property type="term" value="P:glyceraldehyde-3-phosphate biosynthetic process"/>
    <property type="evidence" value="ECO:0007669"/>
    <property type="project" value="TreeGrafter"/>
</dbReference>
<dbReference type="EMBL" id="MFVU01000028">
    <property type="protein sequence ID" value="OGJ01315.1"/>
    <property type="molecule type" value="Genomic_DNA"/>
</dbReference>
<comment type="pathway">
    <text evidence="3">Carbohydrate biosynthesis; gluconeogenesis.</text>
</comment>
<comment type="subunit">
    <text evidence="3">Homodimer.</text>
</comment>
<accession>A0A1F6Y4R1</accession>
<sequence>MKRKIIIGNWKMNPNTGKVASKWFQEAARLVSRSKKTEIVICPPFIYLDNLSRIRTSKIKLGAQDTFAENPPAGGGPFTGEVSSEMLYNLGVGYVILGHSERRAFGENNQIVNKKIKGALSAGLRPIVCVGEEERDESHKYFDIVKKQVKECLAGISRDSFHKIILAYEPIWSISTTKARRDAVPDDSREMAVFIRKTLSDITTPAIANKVRILYGGSVNERDAEGFLRDGRVDGVLVGQASLSVEKFIEIVRICEALKN</sequence>
<name>A0A1F6Y4R1_9BACT</name>